<evidence type="ECO:0000313" key="1">
    <source>
        <dbReference type="EMBL" id="CAE6415760.1"/>
    </source>
</evidence>
<accession>A0A8H2X2V3</accession>
<sequence length="284" mass="31902">MSEVYTINSFELELAALGLELGSPSLTRDNFLALLDRTFGNYTRQVEKDILASLNRAARSRPGGAAGRWTFVVGPCHQPKNEGRRYGATELGSESTNSEYISDNSLEDAGYDDSEIHKTVNIGPWVASILNPDPRQPTRSAESLFMLQNTDTSSQVIEIPGCMVASVTEIIRQLEDLMRVCAWRKQKYVDAYSSAQRDSAFHSWVLRCGVVYKKVTEMERTYLDRRYESATALGASWDFFESRAESVTALLERFDNRAHQILSVMEQIVDPSRPGKRKSGARPE</sequence>
<reference evidence="1" key="1">
    <citation type="submission" date="2021-01" db="EMBL/GenBank/DDBJ databases">
        <authorList>
            <person name="Kaushik A."/>
        </authorList>
    </citation>
    <scope>NUCLEOTIDE SEQUENCE</scope>
    <source>
        <strain evidence="1">AG6-10EEA</strain>
    </source>
</reference>
<name>A0A8H2X2V3_9AGAM</name>
<proteinExistence type="predicted"/>
<dbReference type="Proteomes" id="UP000663853">
    <property type="component" value="Unassembled WGS sequence"/>
</dbReference>
<evidence type="ECO:0000313" key="2">
    <source>
        <dbReference type="Proteomes" id="UP000663853"/>
    </source>
</evidence>
<protein>
    <submittedName>
        <fullName evidence="1">Uncharacterized protein</fullName>
    </submittedName>
</protein>
<organism evidence="1 2">
    <name type="scientific">Rhizoctonia solani</name>
    <dbReference type="NCBI Taxonomy" id="456999"/>
    <lineage>
        <taxon>Eukaryota</taxon>
        <taxon>Fungi</taxon>
        <taxon>Dikarya</taxon>
        <taxon>Basidiomycota</taxon>
        <taxon>Agaricomycotina</taxon>
        <taxon>Agaricomycetes</taxon>
        <taxon>Cantharellales</taxon>
        <taxon>Ceratobasidiaceae</taxon>
        <taxon>Rhizoctonia</taxon>
    </lineage>
</organism>
<gene>
    <name evidence="1" type="ORF">RDB_LOCUS6192</name>
</gene>
<dbReference type="AlphaFoldDB" id="A0A8H2X2V3"/>
<dbReference type="EMBL" id="CAJMXA010000096">
    <property type="protein sequence ID" value="CAE6415760.1"/>
    <property type="molecule type" value="Genomic_DNA"/>
</dbReference>
<comment type="caution">
    <text evidence="1">The sequence shown here is derived from an EMBL/GenBank/DDBJ whole genome shotgun (WGS) entry which is preliminary data.</text>
</comment>